<dbReference type="Pfam" id="PF07859">
    <property type="entry name" value="Abhydrolase_3"/>
    <property type="match status" value="1"/>
</dbReference>
<protein>
    <submittedName>
        <fullName evidence="2">Alpha/beta hydrolase fold</fullName>
    </submittedName>
</protein>
<feature type="domain" description="Alpha/beta hydrolase fold-3" evidence="1">
    <location>
        <begin position="2"/>
        <end position="65"/>
    </location>
</feature>
<evidence type="ECO:0000259" key="1">
    <source>
        <dbReference type="Pfam" id="PF07859"/>
    </source>
</evidence>
<dbReference type="AlphaFoldDB" id="A0A1H6JYR8"/>
<dbReference type="InterPro" id="IPR029058">
    <property type="entry name" value="AB_hydrolase_fold"/>
</dbReference>
<dbReference type="EMBL" id="LT629971">
    <property type="protein sequence ID" value="SEH64503.1"/>
    <property type="molecule type" value="Genomic_DNA"/>
</dbReference>
<dbReference type="Proteomes" id="UP000182915">
    <property type="component" value="Chromosome I"/>
</dbReference>
<name>A0A1H6JYR8_MYCRU</name>
<proteinExistence type="predicted"/>
<sequence length="137" mass="14301">MYGLAPHSTAGVEVPRIADLLSAVIDEHSAKQVTVYGDSAGGGLALAAGQELVRRGSPTPASLVLQEKALATAGSQFTFILRKGQVHDWALPLLPEGLAERRQILTVLTGRSGAPWAGLLPLLRSFSSCTFNVGGPE</sequence>
<gene>
    <name evidence="2" type="ORF">SAMN04489835_2399</name>
</gene>
<dbReference type="Gene3D" id="3.40.50.1820">
    <property type="entry name" value="alpha/beta hydrolase"/>
    <property type="match status" value="1"/>
</dbReference>
<evidence type="ECO:0000313" key="3">
    <source>
        <dbReference type="Proteomes" id="UP000182915"/>
    </source>
</evidence>
<keyword evidence="3" id="KW-1185">Reference proteome</keyword>
<keyword evidence="2" id="KW-0378">Hydrolase</keyword>
<organism evidence="2 3">
    <name type="scientific">Mycolicibacterium rutilum</name>
    <name type="common">Mycobacterium rutilum</name>
    <dbReference type="NCBI Taxonomy" id="370526"/>
    <lineage>
        <taxon>Bacteria</taxon>
        <taxon>Bacillati</taxon>
        <taxon>Actinomycetota</taxon>
        <taxon>Actinomycetes</taxon>
        <taxon>Mycobacteriales</taxon>
        <taxon>Mycobacteriaceae</taxon>
        <taxon>Mycolicibacterium</taxon>
    </lineage>
</organism>
<dbReference type="GO" id="GO:0016787">
    <property type="term" value="F:hydrolase activity"/>
    <property type="evidence" value="ECO:0007669"/>
    <property type="project" value="UniProtKB-KW"/>
</dbReference>
<evidence type="ECO:0000313" key="2">
    <source>
        <dbReference type="EMBL" id="SEH64503.1"/>
    </source>
</evidence>
<accession>A0A1H6JYR8</accession>
<reference evidence="3" key="1">
    <citation type="submission" date="2016-10" db="EMBL/GenBank/DDBJ databases">
        <authorList>
            <person name="Varghese N."/>
            <person name="Submissions S."/>
        </authorList>
    </citation>
    <scope>NUCLEOTIDE SEQUENCE [LARGE SCALE GENOMIC DNA]</scope>
    <source>
        <strain evidence="3">DSM 45405</strain>
    </source>
</reference>
<dbReference type="SUPFAM" id="SSF53474">
    <property type="entry name" value="alpha/beta-Hydrolases"/>
    <property type="match status" value="1"/>
</dbReference>
<dbReference type="STRING" id="370526.SAMN04489835_2399"/>
<dbReference type="InterPro" id="IPR013094">
    <property type="entry name" value="AB_hydrolase_3"/>
</dbReference>